<evidence type="ECO:0000256" key="1">
    <source>
        <dbReference type="ARBA" id="ARBA00005466"/>
    </source>
</evidence>
<gene>
    <name evidence="7" type="ORF">UCREL1_2527</name>
</gene>
<dbReference type="Proteomes" id="UP000012174">
    <property type="component" value="Unassembled WGS sequence"/>
</dbReference>
<dbReference type="InterPro" id="IPR012951">
    <property type="entry name" value="BBE"/>
</dbReference>
<feature type="domain" description="FAD-binding PCMH-type" evidence="6">
    <location>
        <begin position="42"/>
        <end position="216"/>
    </location>
</feature>
<evidence type="ECO:0000256" key="3">
    <source>
        <dbReference type="ARBA" id="ARBA00022729"/>
    </source>
</evidence>
<sequence>MSLSSASGINLGDLYGSGLSPGAEIYYVTDANYSQEVQPRFYDFEPPTFYGAIKPATAADVAHIVNVSAGNQIPFLATGGGHGNSLTMSRLQDGLVIDLGNFNAFSLDAENNLLTVGGSTIYNDVLQTLYDAGKQLPMPNNPCPGVVGATLGGGVGLFQGLYGLALDALVSVQLITGRGEILTASETENSDLFWGIRGAGYNYGVVTSATFRVYDAPNNGSILSADFMFPGSANGSIWETLASFDGSFPDELVLNILASYDSSTAAPIIIVNVVYLGVEAEAQPYLDVFTGLGPTTSSVQEVPWTEIASVAFFGANAPGDCTAHGVYANDYTIGLAQTDVSTYVSFFNDLTTFWQAHPDYSGFLVAERMSTAFLQSIPVESTSYGHRDIKTHILFENIYPADASLDDTVNDFMREARATFQATSGFAELQAFVNYAHGDEGPEAWYTSAKLPKLTALKNEYDPLQLLSWNNPVPLK</sequence>
<organism evidence="7 8">
    <name type="scientific">Eutypa lata (strain UCR-EL1)</name>
    <name type="common">Grapevine dieback disease fungus</name>
    <name type="synonym">Eutypa armeniacae</name>
    <dbReference type="NCBI Taxonomy" id="1287681"/>
    <lineage>
        <taxon>Eukaryota</taxon>
        <taxon>Fungi</taxon>
        <taxon>Dikarya</taxon>
        <taxon>Ascomycota</taxon>
        <taxon>Pezizomycotina</taxon>
        <taxon>Sordariomycetes</taxon>
        <taxon>Xylariomycetidae</taxon>
        <taxon>Xylariales</taxon>
        <taxon>Diatrypaceae</taxon>
        <taxon>Eutypa</taxon>
    </lineage>
</organism>
<evidence type="ECO:0000259" key="6">
    <source>
        <dbReference type="PROSITE" id="PS51387"/>
    </source>
</evidence>
<dbReference type="HOGENOM" id="CLU_018354_0_0_1"/>
<dbReference type="OrthoDB" id="415825at2759"/>
<evidence type="ECO:0000256" key="2">
    <source>
        <dbReference type="ARBA" id="ARBA00022630"/>
    </source>
</evidence>
<evidence type="ECO:0000256" key="5">
    <source>
        <dbReference type="ARBA" id="ARBA00023002"/>
    </source>
</evidence>
<dbReference type="Pfam" id="PF01565">
    <property type="entry name" value="FAD_binding_4"/>
    <property type="match status" value="1"/>
</dbReference>
<dbReference type="KEGG" id="ela:UCREL1_2527"/>
<dbReference type="GO" id="GO:0016491">
    <property type="term" value="F:oxidoreductase activity"/>
    <property type="evidence" value="ECO:0007669"/>
    <property type="project" value="UniProtKB-KW"/>
</dbReference>
<evidence type="ECO:0000313" key="8">
    <source>
        <dbReference type="Proteomes" id="UP000012174"/>
    </source>
</evidence>
<accession>M7TUS7</accession>
<dbReference type="STRING" id="1287681.M7TUS7"/>
<dbReference type="Gene3D" id="3.40.462.20">
    <property type="match status" value="1"/>
</dbReference>
<proteinExistence type="inferred from homology"/>
<keyword evidence="3" id="KW-0732">Signal</keyword>
<dbReference type="GO" id="GO:0071949">
    <property type="term" value="F:FAD binding"/>
    <property type="evidence" value="ECO:0007669"/>
    <property type="project" value="InterPro"/>
</dbReference>
<dbReference type="InterPro" id="IPR006094">
    <property type="entry name" value="Oxid_FAD_bind_N"/>
</dbReference>
<keyword evidence="4" id="KW-0274">FAD</keyword>
<name>M7TUS7_EUTLA</name>
<reference evidence="8" key="1">
    <citation type="journal article" date="2013" name="Genome Announc.">
        <title>Draft genome sequence of the grapevine dieback fungus Eutypa lata UCR-EL1.</title>
        <authorList>
            <person name="Blanco-Ulate B."/>
            <person name="Rolshausen P.E."/>
            <person name="Cantu D."/>
        </authorList>
    </citation>
    <scope>NUCLEOTIDE SEQUENCE [LARGE SCALE GENOMIC DNA]</scope>
    <source>
        <strain evidence="8">UCR-EL1</strain>
    </source>
</reference>
<dbReference type="InterPro" id="IPR050416">
    <property type="entry name" value="FAD-linked_Oxidoreductase"/>
</dbReference>
<dbReference type="InterPro" id="IPR016166">
    <property type="entry name" value="FAD-bd_PCMH"/>
</dbReference>
<dbReference type="PANTHER" id="PTHR42973">
    <property type="entry name" value="BINDING OXIDOREDUCTASE, PUTATIVE (AFU_ORTHOLOGUE AFUA_1G17690)-RELATED"/>
    <property type="match status" value="1"/>
</dbReference>
<evidence type="ECO:0000256" key="4">
    <source>
        <dbReference type="ARBA" id="ARBA00022827"/>
    </source>
</evidence>
<dbReference type="AlphaFoldDB" id="M7TUS7"/>
<dbReference type="Pfam" id="PF08031">
    <property type="entry name" value="BBE"/>
    <property type="match status" value="1"/>
</dbReference>
<evidence type="ECO:0000313" key="7">
    <source>
        <dbReference type="EMBL" id="EMR70435.1"/>
    </source>
</evidence>
<dbReference type="EMBL" id="KB705862">
    <property type="protein sequence ID" value="EMR70435.1"/>
    <property type="molecule type" value="Genomic_DNA"/>
</dbReference>
<comment type="similarity">
    <text evidence="1">Belongs to the oxygen-dependent FAD-linked oxidoreductase family.</text>
</comment>
<keyword evidence="2" id="KW-0285">Flavoprotein</keyword>
<dbReference type="InterPro" id="IPR016169">
    <property type="entry name" value="FAD-bd_PCMH_sub2"/>
</dbReference>
<dbReference type="Gene3D" id="3.30.465.10">
    <property type="match status" value="1"/>
</dbReference>
<protein>
    <submittedName>
        <fullName evidence="7">Putative fad binding domain protein</fullName>
    </submittedName>
</protein>
<keyword evidence="5" id="KW-0560">Oxidoreductase</keyword>
<dbReference type="InterPro" id="IPR036318">
    <property type="entry name" value="FAD-bd_PCMH-like_sf"/>
</dbReference>
<dbReference type="SUPFAM" id="SSF56176">
    <property type="entry name" value="FAD-binding/transporter-associated domain-like"/>
    <property type="match status" value="1"/>
</dbReference>
<dbReference type="eggNOG" id="KOG1231">
    <property type="taxonomic scope" value="Eukaryota"/>
</dbReference>
<dbReference type="PANTHER" id="PTHR42973:SF32">
    <property type="entry name" value="FAD-LINKED OXIDOREDUCTASE AFOF"/>
    <property type="match status" value="1"/>
</dbReference>
<keyword evidence="8" id="KW-1185">Reference proteome</keyword>
<dbReference type="PROSITE" id="PS51387">
    <property type="entry name" value="FAD_PCMH"/>
    <property type="match status" value="1"/>
</dbReference>